<sequence length="426" mass="48027">MAKSYRAGNANERKKNGTWILVDKPADQHIIGVKWIYKIKLNADGTVNKFKAKLVVKGYSQIYGIDYCETFAPVARHDTIRLLSALIAREGWKILYLDVRSAFLNGYLCEDIYIQQLEGFIKPEGFVRSPNEPTVYLYKSAETAVVIISLYIDDLLITGLDDTTVTECKSKLMAEFEMTDLGEMHYFLGMQFIQHSTFICIHQGKYAIELLKRFYMKNSKAVETPLAANCKLSKDDGALEVATSNYKSIIESLLYLTASRPDLMSPASLLSNDWARSLNDSRSTEGYCFSFGTVIFSWNSKKQEMVAQSSAAVAANQAMWIKKILGDLGFEQKIGTPLMIDNKSAISIAKNPVHHGRTKHVKVKFHFIRDAVKDDEIVVIHCGTNDQVADVFTKFLTLRALLGVCKRNTKENSGLSSLYFFQNYIV</sequence>
<dbReference type="Pfam" id="PF07727">
    <property type="entry name" value="RVT_2"/>
    <property type="match status" value="1"/>
</dbReference>
<keyword evidence="3" id="KW-1185">Reference proteome</keyword>
<reference evidence="2 3" key="1">
    <citation type="journal article" date="2013" name="Genome Biol.">
        <title>The genome sequence of the most widely cultivated cacao type and its use to identify candidate genes regulating pod color.</title>
        <authorList>
            <person name="Motamayor J.C."/>
            <person name="Mockaitis K."/>
            <person name="Schmutz J."/>
            <person name="Haiminen N."/>
            <person name="Iii D.L."/>
            <person name="Cornejo O."/>
            <person name="Findley S.D."/>
            <person name="Zheng P."/>
            <person name="Utro F."/>
            <person name="Royaert S."/>
            <person name="Saski C."/>
            <person name="Jenkins J."/>
            <person name="Podicheti R."/>
            <person name="Zhao M."/>
            <person name="Scheffler B.E."/>
            <person name="Stack J.C."/>
            <person name="Feltus F.A."/>
            <person name="Mustiga G.M."/>
            <person name="Amores F."/>
            <person name="Phillips W."/>
            <person name="Marelli J.P."/>
            <person name="May G.D."/>
            <person name="Shapiro H."/>
            <person name="Ma J."/>
            <person name="Bustamante C.D."/>
            <person name="Schnell R.J."/>
            <person name="Main D."/>
            <person name="Gilbert D."/>
            <person name="Parida L."/>
            <person name="Kuhn D.N."/>
        </authorList>
    </citation>
    <scope>NUCLEOTIDE SEQUENCE [LARGE SCALE GENOMIC DNA]</scope>
    <source>
        <strain evidence="3">cv. Matina 1-6</strain>
    </source>
</reference>
<dbReference type="PANTHER" id="PTHR11439:SF502">
    <property type="entry name" value="SECRETED RXLR EFFECTOR PROTEIN 161-LIKE"/>
    <property type="match status" value="1"/>
</dbReference>
<feature type="domain" description="Reverse transcriptase Ty1/copia-type" evidence="1">
    <location>
        <begin position="16"/>
        <end position="122"/>
    </location>
</feature>
<dbReference type="InterPro" id="IPR013103">
    <property type="entry name" value="RVT_2"/>
</dbReference>
<dbReference type="AlphaFoldDB" id="A0A061E8J1"/>
<dbReference type="GO" id="GO:0016301">
    <property type="term" value="F:kinase activity"/>
    <property type="evidence" value="ECO:0007669"/>
    <property type="project" value="UniProtKB-KW"/>
</dbReference>
<dbReference type="PANTHER" id="PTHR11439">
    <property type="entry name" value="GAG-POL-RELATED RETROTRANSPOSON"/>
    <property type="match status" value="1"/>
</dbReference>
<dbReference type="STRING" id="3641.A0A061E8J1"/>
<keyword evidence="2" id="KW-0808">Transferase</keyword>
<dbReference type="Proteomes" id="UP000026915">
    <property type="component" value="Chromosome 2"/>
</dbReference>
<organism evidence="2 3">
    <name type="scientific">Theobroma cacao</name>
    <name type="common">Cacao</name>
    <name type="synonym">Cocoa</name>
    <dbReference type="NCBI Taxonomy" id="3641"/>
    <lineage>
        <taxon>Eukaryota</taxon>
        <taxon>Viridiplantae</taxon>
        <taxon>Streptophyta</taxon>
        <taxon>Embryophyta</taxon>
        <taxon>Tracheophyta</taxon>
        <taxon>Spermatophyta</taxon>
        <taxon>Magnoliopsida</taxon>
        <taxon>eudicotyledons</taxon>
        <taxon>Gunneridae</taxon>
        <taxon>Pentapetalae</taxon>
        <taxon>rosids</taxon>
        <taxon>malvids</taxon>
        <taxon>Malvales</taxon>
        <taxon>Malvaceae</taxon>
        <taxon>Byttnerioideae</taxon>
        <taxon>Theobroma</taxon>
    </lineage>
</organism>
<dbReference type="Gramene" id="EOY01320">
    <property type="protein sequence ID" value="EOY01320"/>
    <property type="gene ID" value="TCM_011253"/>
</dbReference>
<dbReference type="eggNOG" id="KOG0017">
    <property type="taxonomic scope" value="Eukaryota"/>
</dbReference>
<dbReference type="SUPFAM" id="SSF56672">
    <property type="entry name" value="DNA/RNA polymerases"/>
    <property type="match status" value="1"/>
</dbReference>
<evidence type="ECO:0000313" key="2">
    <source>
        <dbReference type="EMBL" id="EOY01320.1"/>
    </source>
</evidence>
<dbReference type="InterPro" id="IPR043502">
    <property type="entry name" value="DNA/RNA_pol_sf"/>
</dbReference>
<dbReference type="CDD" id="cd09272">
    <property type="entry name" value="RNase_HI_RT_Ty1"/>
    <property type="match status" value="1"/>
</dbReference>
<evidence type="ECO:0000313" key="3">
    <source>
        <dbReference type="Proteomes" id="UP000026915"/>
    </source>
</evidence>
<dbReference type="HOGENOM" id="CLU_001650_21_3_1"/>
<keyword evidence="2" id="KW-0418">Kinase</keyword>
<protein>
    <submittedName>
        <fullName evidence="2">Cysteine-rich RLK (RECEPTOR-like protein kinase) 8</fullName>
    </submittedName>
</protein>
<evidence type="ECO:0000259" key="1">
    <source>
        <dbReference type="Pfam" id="PF07727"/>
    </source>
</evidence>
<gene>
    <name evidence="2" type="ORF">TCM_011253</name>
</gene>
<dbReference type="EMBL" id="CM001880">
    <property type="protein sequence ID" value="EOY01320.1"/>
    <property type="molecule type" value="Genomic_DNA"/>
</dbReference>
<proteinExistence type="predicted"/>
<accession>A0A061E8J1</accession>
<name>A0A061E8J1_THECC</name>
<dbReference type="InParanoid" id="A0A061E8J1"/>